<dbReference type="OrthoDB" id="288513at2759"/>
<reference evidence="8 9" key="1">
    <citation type="submission" date="2016-11" db="EMBL/GenBank/DDBJ databases">
        <title>The macronuclear genome of Stentor coeruleus: a giant cell with tiny introns.</title>
        <authorList>
            <person name="Slabodnick M."/>
            <person name="Ruby J.G."/>
            <person name="Reiff S.B."/>
            <person name="Swart E.C."/>
            <person name="Gosai S."/>
            <person name="Prabakaran S."/>
            <person name="Witkowska E."/>
            <person name="Larue G.E."/>
            <person name="Fisher S."/>
            <person name="Freeman R.M."/>
            <person name="Gunawardena J."/>
            <person name="Chu W."/>
            <person name="Stover N.A."/>
            <person name="Gregory B.D."/>
            <person name="Nowacki M."/>
            <person name="Derisi J."/>
            <person name="Roy S.W."/>
            <person name="Marshall W.F."/>
            <person name="Sood P."/>
        </authorList>
    </citation>
    <scope>NUCLEOTIDE SEQUENCE [LARGE SCALE GENOMIC DNA]</scope>
    <source>
        <strain evidence="8">WM001</strain>
    </source>
</reference>
<gene>
    <name evidence="8" type="ORF">SteCoe_19920</name>
</gene>
<name>A0A1R2BT59_9CILI</name>
<feature type="domain" description="EF-hand" evidence="7">
    <location>
        <begin position="433"/>
        <end position="468"/>
    </location>
</feature>
<accession>A0A1R2BT59</accession>
<dbReference type="SUPFAM" id="SSF47473">
    <property type="entry name" value="EF-hand"/>
    <property type="match status" value="2"/>
</dbReference>
<dbReference type="EMBL" id="MPUH01000447">
    <property type="protein sequence ID" value="OMJ79936.1"/>
    <property type="molecule type" value="Genomic_DNA"/>
</dbReference>
<evidence type="ECO:0000256" key="6">
    <source>
        <dbReference type="SAM" id="MobiDB-lite"/>
    </source>
</evidence>
<protein>
    <recommendedName>
        <fullName evidence="1">Calmodulin</fullName>
    </recommendedName>
</protein>
<feature type="domain" description="EF-hand" evidence="7">
    <location>
        <begin position="469"/>
        <end position="504"/>
    </location>
</feature>
<dbReference type="InterPro" id="IPR050230">
    <property type="entry name" value="CALM/Myosin/TropC-like"/>
</dbReference>
<dbReference type="AlphaFoldDB" id="A0A1R2BT59"/>
<feature type="compositionally biased region" description="Low complexity" evidence="6">
    <location>
        <begin position="228"/>
        <end position="258"/>
    </location>
</feature>
<dbReference type="PANTHER" id="PTHR23048:SF0">
    <property type="entry name" value="CALMODULIN LIKE 3"/>
    <property type="match status" value="1"/>
</dbReference>
<evidence type="ECO:0000313" key="8">
    <source>
        <dbReference type="EMBL" id="OMJ79936.1"/>
    </source>
</evidence>
<evidence type="ECO:0000313" key="9">
    <source>
        <dbReference type="Proteomes" id="UP000187209"/>
    </source>
</evidence>
<evidence type="ECO:0000259" key="7">
    <source>
        <dbReference type="PROSITE" id="PS50222"/>
    </source>
</evidence>
<dbReference type="GO" id="GO:0016460">
    <property type="term" value="C:myosin II complex"/>
    <property type="evidence" value="ECO:0007669"/>
    <property type="project" value="TreeGrafter"/>
</dbReference>
<keyword evidence="4" id="KW-0106">Calcium</keyword>
<dbReference type="Pfam" id="PF13499">
    <property type="entry name" value="EF-hand_7"/>
    <property type="match status" value="2"/>
</dbReference>
<keyword evidence="9" id="KW-1185">Reference proteome</keyword>
<dbReference type="Gene3D" id="1.10.238.10">
    <property type="entry name" value="EF-hand"/>
    <property type="match status" value="4"/>
</dbReference>
<dbReference type="GO" id="GO:0005509">
    <property type="term" value="F:calcium ion binding"/>
    <property type="evidence" value="ECO:0007669"/>
    <property type="project" value="InterPro"/>
</dbReference>
<dbReference type="InterPro" id="IPR018247">
    <property type="entry name" value="EF_Hand_1_Ca_BS"/>
</dbReference>
<dbReference type="Proteomes" id="UP000187209">
    <property type="component" value="Unassembled WGS sequence"/>
</dbReference>
<feature type="region of interest" description="Disordered" evidence="6">
    <location>
        <begin position="222"/>
        <end position="261"/>
    </location>
</feature>
<sequence length="506" mass="58319">MANLSLETERRLADFIYSISEGEKEVEQARISLSENRDFEPYSAFRVIDRLGIGFISYLDIRDFLDKNRVSCANQDIISMIKQYDSDSDGRLVLSEFHQFSLPSTSIVLRDLALQRGPYPRTTLDVEFLLARLFEKELSLQRRLELSRRDLALRADFSILSAFSVIDYPSTSMLSRDKLSDFLRRNGKIVFEEDLDALLRRMDVDGDERLSFSEFSDFVRTSEPVYPSSPRRSPGRSSPLRNTSPLRRTGSPGRTSSSFVANETSMRSSYVRASPLSVSEESELVNIFFQQISLERDLNTAKKDVALCSDFTLLDAFQMFDINDIGYVGDFDIEDTLAELGIRPTREEITLLFKHYSSLGNRRLTYSEFSKLFSPKELEYSRILSSRIPFNVPRIERRRVFCADTVYKITRVLKLHLDNENAAESLRHRLARRPSFSMHEAFQAVDQDRNGYITFGEFQGLLEQHGIFATANDVESLMDRYDKDKDGRVSYSEFLEEVTPKSPSKY</sequence>
<keyword evidence="5" id="KW-0007">Acetylation</keyword>
<comment type="caution">
    <text evidence="8">The sequence shown here is derived from an EMBL/GenBank/DDBJ whole genome shotgun (WGS) entry which is preliminary data.</text>
</comment>
<keyword evidence="2" id="KW-0479">Metal-binding</keyword>
<dbReference type="InterPro" id="IPR011992">
    <property type="entry name" value="EF-hand-dom_pair"/>
</dbReference>
<feature type="domain" description="EF-hand" evidence="7">
    <location>
        <begin position="190"/>
        <end position="225"/>
    </location>
</feature>
<evidence type="ECO:0000256" key="2">
    <source>
        <dbReference type="ARBA" id="ARBA00022723"/>
    </source>
</evidence>
<organism evidence="8 9">
    <name type="scientific">Stentor coeruleus</name>
    <dbReference type="NCBI Taxonomy" id="5963"/>
    <lineage>
        <taxon>Eukaryota</taxon>
        <taxon>Sar</taxon>
        <taxon>Alveolata</taxon>
        <taxon>Ciliophora</taxon>
        <taxon>Postciliodesmatophora</taxon>
        <taxon>Heterotrichea</taxon>
        <taxon>Heterotrichida</taxon>
        <taxon>Stentoridae</taxon>
        <taxon>Stentor</taxon>
    </lineage>
</organism>
<proteinExistence type="predicted"/>
<evidence type="ECO:0000256" key="1">
    <source>
        <dbReference type="ARBA" id="ARBA00020786"/>
    </source>
</evidence>
<evidence type="ECO:0000256" key="3">
    <source>
        <dbReference type="ARBA" id="ARBA00022737"/>
    </source>
</evidence>
<keyword evidence="3" id="KW-0677">Repeat</keyword>
<dbReference type="PROSITE" id="PS50222">
    <property type="entry name" value="EF_HAND_2"/>
    <property type="match status" value="3"/>
</dbReference>
<dbReference type="PANTHER" id="PTHR23048">
    <property type="entry name" value="MYOSIN LIGHT CHAIN 1, 3"/>
    <property type="match status" value="1"/>
</dbReference>
<dbReference type="InterPro" id="IPR002048">
    <property type="entry name" value="EF_hand_dom"/>
</dbReference>
<dbReference type="CDD" id="cd00051">
    <property type="entry name" value="EFh"/>
    <property type="match status" value="2"/>
</dbReference>
<evidence type="ECO:0000256" key="5">
    <source>
        <dbReference type="ARBA" id="ARBA00022990"/>
    </source>
</evidence>
<dbReference type="PROSITE" id="PS00018">
    <property type="entry name" value="EF_HAND_1"/>
    <property type="match status" value="2"/>
</dbReference>
<evidence type="ECO:0000256" key="4">
    <source>
        <dbReference type="ARBA" id="ARBA00022837"/>
    </source>
</evidence>
<dbReference type="SMART" id="SM00054">
    <property type="entry name" value="EFh"/>
    <property type="match status" value="5"/>
</dbReference>